<proteinExistence type="predicted"/>
<evidence type="ECO:0000313" key="3">
    <source>
        <dbReference type="Proteomes" id="UP000183986"/>
    </source>
</evidence>
<dbReference type="OrthoDB" id="26212at2"/>
<comment type="caution">
    <text evidence="2">The sequence shown here is derived from an EMBL/GenBank/DDBJ whole genome shotgun (WGS) entry which is preliminary data.</text>
</comment>
<name>A0A1M2URM0_MARNT</name>
<organism evidence="2 3">
    <name type="scientific">Marinobacter nauticus</name>
    <name type="common">Marinobacter hydrocarbonoclasticus</name>
    <name type="synonym">Marinobacter aquaeolei</name>
    <dbReference type="NCBI Taxonomy" id="2743"/>
    <lineage>
        <taxon>Bacteria</taxon>
        <taxon>Pseudomonadati</taxon>
        <taxon>Pseudomonadota</taxon>
        <taxon>Gammaproteobacteria</taxon>
        <taxon>Pseudomonadales</taxon>
        <taxon>Marinobacteraceae</taxon>
        <taxon>Marinobacter</taxon>
    </lineage>
</organism>
<feature type="domain" description="Helix-turn-helix" evidence="1">
    <location>
        <begin position="81"/>
        <end position="127"/>
    </location>
</feature>
<sequence>MNHLQGKLPTAEEAFLARSCSQGLSAIIDTKSEAQEFTLKDRDGVAHKVSIPVSALRLFVELLTELGEGNMVKLVPVHAELTTQEAADLLNISRPTLIKLLNDDEIPYHRVGNRRKILFSDLQNYKKRIEKARLATLEELSALDQELGMGYE</sequence>
<dbReference type="NCBIfam" id="TIGR01764">
    <property type="entry name" value="excise"/>
    <property type="match status" value="1"/>
</dbReference>
<dbReference type="EMBL" id="MPKY01000004">
    <property type="protein sequence ID" value="OJS97979.1"/>
    <property type="molecule type" value="Genomic_DNA"/>
</dbReference>
<reference evidence="2" key="1">
    <citation type="submission" date="2016-11" db="EMBL/GenBank/DDBJ databases">
        <title>Draft Genome Sequence of Marinobacter hydrocarbonoclasticus strain STW2, a polyaromatic aromatic hydrocarbon degrading and denitrifying bacterium from rhizosphere of Seagrass Enhalus acodoides.</title>
        <authorList>
            <person name="Ling J."/>
            <person name="Dong J."/>
        </authorList>
    </citation>
    <scope>NUCLEOTIDE SEQUENCE [LARGE SCALE GENOMIC DNA]</scope>
    <source>
        <strain evidence="2">STW2</strain>
    </source>
</reference>
<keyword evidence="2" id="KW-0238">DNA-binding</keyword>
<protein>
    <submittedName>
        <fullName evidence="2">DNA-binding protein</fullName>
    </submittedName>
</protein>
<dbReference type="GO" id="GO:0003677">
    <property type="term" value="F:DNA binding"/>
    <property type="evidence" value="ECO:0007669"/>
    <property type="project" value="UniProtKB-KW"/>
</dbReference>
<dbReference type="RefSeq" id="WP_072678809.1">
    <property type="nucleotide sequence ID" value="NZ_MPKY01000004.1"/>
</dbReference>
<dbReference type="Pfam" id="PF12728">
    <property type="entry name" value="HTH_17"/>
    <property type="match status" value="1"/>
</dbReference>
<dbReference type="AlphaFoldDB" id="A0A1M2URM0"/>
<dbReference type="Proteomes" id="UP000183986">
    <property type="component" value="Unassembled WGS sequence"/>
</dbReference>
<dbReference type="InterPro" id="IPR041657">
    <property type="entry name" value="HTH_17"/>
</dbReference>
<accession>A0A1M2URM0</accession>
<evidence type="ECO:0000313" key="2">
    <source>
        <dbReference type="EMBL" id="OJS97979.1"/>
    </source>
</evidence>
<dbReference type="InterPro" id="IPR010093">
    <property type="entry name" value="SinI_DNA-bd"/>
</dbReference>
<gene>
    <name evidence="2" type="ORF">BEE62_16810</name>
</gene>
<evidence type="ECO:0000259" key="1">
    <source>
        <dbReference type="Pfam" id="PF12728"/>
    </source>
</evidence>
<keyword evidence="3" id="KW-1185">Reference proteome</keyword>